<dbReference type="GO" id="GO:0003677">
    <property type="term" value="F:DNA binding"/>
    <property type="evidence" value="ECO:0007669"/>
    <property type="project" value="UniProtKB-KW"/>
</dbReference>
<keyword evidence="9" id="KW-0539">Nucleus</keyword>
<reference evidence="13" key="1">
    <citation type="submission" date="2020-06" db="EMBL/GenBank/DDBJ databases">
        <authorList>
            <person name="Li T."/>
            <person name="Hu X."/>
            <person name="Zhang T."/>
            <person name="Song X."/>
            <person name="Zhang H."/>
            <person name="Dai N."/>
            <person name="Sheng W."/>
            <person name="Hou X."/>
            <person name="Wei L."/>
        </authorList>
    </citation>
    <scope>NUCLEOTIDE SEQUENCE</scope>
    <source>
        <strain evidence="13">G01</strain>
        <tissue evidence="13">Leaf</tissue>
    </source>
</reference>
<dbReference type="SUPFAM" id="SSF53098">
    <property type="entry name" value="Ribonuclease H-like"/>
    <property type="match status" value="1"/>
</dbReference>
<evidence type="ECO:0000259" key="12">
    <source>
        <dbReference type="PROSITE" id="PS50808"/>
    </source>
</evidence>
<dbReference type="PROSITE" id="PS50808">
    <property type="entry name" value="ZF_BED"/>
    <property type="match status" value="1"/>
</dbReference>
<name>A0AAW2QSI4_9LAMI</name>
<organism evidence="13">
    <name type="scientific">Sesamum angustifolium</name>
    <dbReference type="NCBI Taxonomy" id="2727405"/>
    <lineage>
        <taxon>Eukaryota</taxon>
        <taxon>Viridiplantae</taxon>
        <taxon>Streptophyta</taxon>
        <taxon>Embryophyta</taxon>
        <taxon>Tracheophyta</taxon>
        <taxon>Spermatophyta</taxon>
        <taxon>Magnoliopsida</taxon>
        <taxon>eudicotyledons</taxon>
        <taxon>Gunneridae</taxon>
        <taxon>Pentapetalae</taxon>
        <taxon>asterids</taxon>
        <taxon>lamiids</taxon>
        <taxon>Lamiales</taxon>
        <taxon>Pedaliaceae</taxon>
        <taxon>Sesamum</taxon>
    </lineage>
</organism>
<evidence type="ECO:0000256" key="9">
    <source>
        <dbReference type="ARBA" id="ARBA00023242"/>
    </source>
</evidence>
<keyword evidence="3" id="KW-0479">Metal-binding</keyword>
<keyword evidence="8" id="KW-0804">Transcription</keyword>
<evidence type="ECO:0000313" key="13">
    <source>
        <dbReference type="EMBL" id="KAL0370755.1"/>
    </source>
</evidence>
<reference evidence="13" key="2">
    <citation type="journal article" date="2024" name="Plant">
        <title>Genomic evolution and insights into agronomic trait innovations of Sesamum species.</title>
        <authorList>
            <person name="Miao H."/>
            <person name="Wang L."/>
            <person name="Qu L."/>
            <person name="Liu H."/>
            <person name="Sun Y."/>
            <person name="Le M."/>
            <person name="Wang Q."/>
            <person name="Wei S."/>
            <person name="Zheng Y."/>
            <person name="Lin W."/>
            <person name="Duan Y."/>
            <person name="Cao H."/>
            <person name="Xiong S."/>
            <person name="Wang X."/>
            <person name="Wei L."/>
            <person name="Li C."/>
            <person name="Ma Q."/>
            <person name="Ju M."/>
            <person name="Zhao R."/>
            <person name="Li G."/>
            <person name="Mu C."/>
            <person name="Tian Q."/>
            <person name="Mei H."/>
            <person name="Zhang T."/>
            <person name="Gao T."/>
            <person name="Zhang H."/>
        </authorList>
    </citation>
    <scope>NUCLEOTIDE SEQUENCE</scope>
    <source>
        <strain evidence="13">G01</strain>
    </source>
</reference>
<evidence type="ECO:0000256" key="1">
    <source>
        <dbReference type="ARBA" id="ARBA00004123"/>
    </source>
</evidence>
<evidence type="ECO:0000256" key="3">
    <source>
        <dbReference type="ARBA" id="ARBA00022723"/>
    </source>
</evidence>
<evidence type="ECO:0000256" key="11">
    <source>
        <dbReference type="SAM" id="MobiDB-lite"/>
    </source>
</evidence>
<evidence type="ECO:0000256" key="7">
    <source>
        <dbReference type="ARBA" id="ARBA00023125"/>
    </source>
</evidence>
<evidence type="ECO:0000256" key="8">
    <source>
        <dbReference type="ARBA" id="ARBA00023163"/>
    </source>
</evidence>
<keyword evidence="5" id="KW-0862">Zinc</keyword>
<dbReference type="InterPro" id="IPR003656">
    <property type="entry name" value="Znf_BED"/>
</dbReference>
<dbReference type="GO" id="GO:0046983">
    <property type="term" value="F:protein dimerization activity"/>
    <property type="evidence" value="ECO:0007669"/>
    <property type="project" value="InterPro"/>
</dbReference>
<dbReference type="AlphaFoldDB" id="A0AAW2QSI4"/>
<dbReference type="SUPFAM" id="SSF140996">
    <property type="entry name" value="Hermes dimerisation domain"/>
    <property type="match status" value="1"/>
</dbReference>
<accession>A0AAW2QSI4</accession>
<dbReference type="InterPro" id="IPR008906">
    <property type="entry name" value="HATC_C_dom"/>
</dbReference>
<comment type="subcellular location">
    <subcellularLocation>
        <location evidence="1">Nucleus</location>
    </subcellularLocation>
</comment>
<dbReference type="SUPFAM" id="SSF57667">
    <property type="entry name" value="beta-beta-alpha zinc fingers"/>
    <property type="match status" value="1"/>
</dbReference>
<dbReference type="Pfam" id="PF14372">
    <property type="entry name" value="hAT-like_RNase-H"/>
    <property type="match status" value="1"/>
</dbReference>
<dbReference type="InterPro" id="IPR012337">
    <property type="entry name" value="RNaseH-like_sf"/>
</dbReference>
<dbReference type="InterPro" id="IPR025525">
    <property type="entry name" value="hAT-like_transposase_RNase-H"/>
</dbReference>
<dbReference type="Pfam" id="PF05699">
    <property type="entry name" value="Dimer_Tnp_hAT"/>
    <property type="match status" value="1"/>
</dbReference>
<feature type="domain" description="BED-type" evidence="12">
    <location>
        <begin position="87"/>
        <end position="149"/>
    </location>
</feature>
<dbReference type="EMBL" id="JACGWK010000002">
    <property type="protein sequence ID" value="KAL0370755.1"/>
    <property type="molecule type" value="Genomic_DNA"/>
</dbReference>
<evidence type="ECO:0000256" key="2">
    <source>
        <dbReference type="ARBA" id="ARBA00011738"/>
    </source>
</evidence>
<comment type="subunit">
    <text evidence="2">Homodimer.</text>
</comment>
<keyword evidence="6" id="KW-0805">Transcription regulation</keyword>
<dbReference type="GO" id="GO:0008270">
    <property type="term" value="F:zinc ion binding"/>
    <property type="evidence" value="ECO:0007669"/>
    <property type="project" value="UniProtKB-KW"/>
</dbReference>
<dbReference type="GO" id="GO:0005634">
    <property type="term" value="C:nucleus"/>
    <property type="evidence" value="ECO:0007669"/>
    <property type="project" value="UniProtKB-SubCell"/>
</dbReference>
<dbReference type="Pfam" id="PF02892">
    <property type="entry name" value="zf-BED"/>
    <property type="match status" value="1"/>
</dbReference>
<evidence type="ECO:0000256" key="4">
    <source>
        <dbReference type="ARBA" id="ARBA00022771"/>
    </source>
</evidence>
<feature type="region of interest" description="Disordered" evidence="11">
    <location>
        <begin position="18"/>
        <end position="45"/>
    </location>
</feature>
<proteinExistence type="predicted"/>
<sequence length="680" mass="77989">MSRTNSQDCGDRILKEMQLKASSKVSRGKEVSPSSSGGSVNINRNENFGVDDDDMDCDLDCVPEDDVCGGEQDDIKPRKRKDRKEIASRSVYWDHFDKYVCDIDKVQKARCKYCQREIKADPRVHGTRPLKNHYESCKKKPHEVATNQARVSFQFTRGSVIDNESPLINWRFDQDKVRDALCVMLLLDELPFKTVENSGFKYFLSIACPMFLIPSRKTITKDIYNMYLNERTKLKSYLKKHSQRVCITTDTWTSLQKVNYMCLTAHFIDDDWKLQKRILNFCPISGHKSEEVGLGVEKCLLDWGIDKVFTVTVDNASSNDGAILYLQKKFDNWGTNILGGKYVHMRCIAHIVNLIVQDGLRNKEEHLAISRIRGAIRWNSTYLMLEAATCLKRAFSRYEDLDFGYTNDLSKPPHDGVPVDYDWHRASLLLNFLEHFYKLTLSISGSLYVTSNNIYHQICAVDLLLKQWLESDDFELCEMSKRMKQKFDKYWGSIEKMNMVIYYAVILDPRYKLEYIEFSFDTLYEDVTQCLLMKEKVKIGMVELFNTYKGMHESSGSSISSSSLSNPISSAKLASTTCLDMHLELVCKNDFKSLRPEIARDILAVPVSTVASESAFSTGGRVLDAFRSSLSPKIVQALICAQDWLRMDSKPINVEEDLSEIETIEREILNLGIDSTIVDI</sequence>
<keyword evidence="4 10" id="KW-0863">Zinc-finger</keyword>
<protein>
    <submittedName>
        <fullName evidence="13">AC transposase</fullName>
    </submittedName>
</protein>
<dbReference type="PANTHER" id="PTHR46481">
    <property type="entry name" value="ZINC FINGER BED DOMAIN-CONTAINING PROTEIN 4"/>
    <property type="match status" value="1"/>
</dbReference>
<comment type="caution">
    <text evidence="13">The sequence shown here is derived from an EMBL/GenBank/DDBJ whole genome shotgun (WGS) entry which is preliminary data.</text>
</comment>
<gene>
    <name evidence="13" type="ORF">Sangu_0393600</name>
</gene>
<evidence type="ECO:0000256" key="6">
    <source>
        <dbReference type="ARBA" id="ARBA00023015"/>
    </source>
</evidence>
<dbReference type="InterPro" id="IPR036236">
    <property type="entry name" value="Znf_C2H2_sf"/>
</dbReference>
<dbReference type="InterPro" id="IPR052035">
    <property type="entry name" value="ZnF_BED_domain_contain"/>
</dbReference>
<dbReference type="SMART" id="SM00614">
    <property type="entry name" value="ZnF_BED"/>
    <property type="match status" value="1"/>
</dbReference>
<evidence type="ECO:0000256" key="5">
    <source>
        <dbReference type="ARBA" id="ARBA00022833"/>
    </source>
</evidence>
<dbReference type="PANTHER" id="PTHR46481:SF7">
    <property type="entry name" value="ZINC FINGER BED DOMAIN-CONTAINING PROTEIN RICESLEEPER 2-LIKE"/>
    <property type="match status" value="1"/>
</dbReference>
<evidence type="ECO:0000256" key="10">
    <source>
        <dbReference type="PROSITE-ProRule" id="PRU00027"/>
    </source>
</evidence>
<keyword evidence="7" id="KW-0238">DNA-binding</keyword>
<feature type="compositionally biased region" description="Polar residues" evidence="11">
    <location>
        <begin position="32"/>
        <end position="45"/>
    </location>
</feature>